<dbReference type="PROSITE" id="PS51186">
    <property type="entry name" value="GNAT"/>
    <property type="match status" value="1"/>
</dbReference>
<keyword evidence="3" id="KW-1185">Reference proteome</keyword>
<sequence>MANAADFISFRQTKPEEVDIFVDFLERAALWMEANNLNQWTPGSFVAPKTRAHIEHTVALGNAYFIVDNNPTRTLSATAANTNNAIATPTLVTPPLSPLPSPLPEQQQPEATIIGTLTLNYSDPFDEMLWKDLVDDWTDAVYLHRLFIEREYRGCGLGPKALMFAEQEGLKRGKHYLRLDCMADNKLLKAYYREKAHFQEFDDYAGERLFGRFERPITSTLPVVEAQVEAKQ</sequence>
<protein>
    <recommendedName>
        <fullName evidence="1">N-acetyltransferase domain-containing protein</fullName>
    </recommendedName>
</protein>
<dbReference type="AlphaFoldDB" id="A0A9P6RP84"/>
<dbReference type="Proteomes" id="UP000738325">
    <property type="component" value="Unassembled WGS sequence"/>
</dbReference>
<dbReference type="CDD" id="cd04301">
    <property type="entry name" value="NAT_SF"/>
    <property type="match status" value="1"/>
</dbReference>
<proteinExistence type="predicted"/>
<organism evidence="2 3">
    <name type="scientific">Dissophora globulifera</name>
    <dbReference type="NCBI Taxonomy" id="979702"/>
    <lineage>
        <taxon>Eukaryota</taxon>
        <taxon>Fungi</taxon>
        <taxon>Fungi incertae sedis</taxon>
        <taxon>Mucoromycota</taxon>
        <taxon>Mortierellomycotina</taxon>
        <taxon>Mortierellomycetes</taxon>
        <taxon>Mortierellales</taxon>
        <taxon>Mortierellaceae</taxon>
        <taxon>Dissophora</taxon>
    </lineage>
</organism>
<reference evidence="2" key="1">
    <citation type="journal article" date="2020" name="Fungal Divers.">
        <title>Resolving the Mortierellaceae phylogeny through synthesis of multi-gene phylogenetics and phylogenomics.</title>
        <authorList>
            <person name="Vandepol N."/>
            <person name="Liber J."/>
            <person name="Desiro A."/>
            <person name="Na H."/>
            <person name="Kennedy M."/>
            <person name="Barry K."/>
            <person name="Grigoriev I.V."/>
            <person name="Miller A.N."/>
            <person name="O'Donnell K."/>
            <person name="Stajich J.E."/>
            <person name="Bonito G."/>
        </authorList>
    </citation>
    <scope>NUCLEOTIDE SEQUENCE</scope>
    <source>
        <strain evidence="2">REB-010B</strain>
    </source>
</reference>
<dbReference type="InterPro" id="IPR000182">
    <property type="entry name" value="GNAT_dom"/>
</dbReference>
<dbReference type="SUPFAM" id="SSF55729">
    <property type="entry name" value="Acyl-CoA N-acyltransferases (Nat)"/>
    <property type="match status" value="1"/>
</dbReference>
<feature type="domain" description="N-acetyltransferase" evidence="1">
    <location>
        <begin position="70"/>
        <end position="232"/>
    </location>
</feature>
<name>A0A9P6RP84_9FUNG</name>
<dbReference type="Pfam" id="PF00583">
    <property type="entry name" value="Acetyltransf_1"/>
    <property type="match status" value="1"/>
</dbReference>
<dbReference type="OrthoDB" id="2331512at2759"/>
<dbReference type="EMBL" id="JAAAIP010000123">
    <property type="protein sequence ID" value="KAG0325167.1"/>
    <property type="molecule type" value="Genomic_DNA"/>
</dbReference>
<dbReference type="Gene3D" id="3.40.630.30">
    <property type="match status" value="1"/>
</dbReference>
<accession>A0A9P6RP84</accession>
<gene>
    <name evidence="2" type="ORF">BGZ99_001008</name>
</gene>
<comment type="caution">
    <text evidence="2">The sequence shown here is derived from an EMBL/GenBank/DDBJ whole genome shotgun (WGS) entry which is preliminary data.</text>
</comment>
<evidence type="ECO:0000259" key="1">
    <source>
        <dbReference type="PROSITE" id="PS51186"/>
    </source>
</evidence>
<dbReference type="GO" id="GO:0016747">
    <property type="term" value="F:acyltransferase activity, transferring groups other than amino-acyl groups"/>
    <property type="evidence" value="ECO:0007669"/>
    <property type="project" value="InterPro"/>
</dbReference>
<dbReference type="InterPro" id="IPR016181">
    <property type="entry name" value="Acyl_CoA_acyltransferase"/>
</dbReference>
<evidence type="ECO:0000313" key="3">
    <source>
        <dbReference type="Proteomes" id="UP000738325"/>
    </source>
</evidence>
<evidence type="ECO:0000313" key="2">
    <source>
        <dbReference type="EMBL" id="KAG0325167.1"/>
    </source>
</evidence>